<evidence type="ECO:0000256" key="2">
    <source>
        <dbReference type="ARBA" id="ARBA00022757"/>
    </source>
</evidence>
<dbReference type="SMART" id="SM00020">
    <property type="entry name" value="Tryp_SPc"/>
    <property type="match status" value="1"/>
</dbReference>
<feature type="signal peptide" evidence="6">
    <location>
        <begin position="1"/>
        <end position="23"/>
    </location>
</feature>
<evidence type="ECO:0000313" key="8">
    <source>
        <dbReference type="Ensembl" id="ENSSMAP00000034580.2"/>
    </source>
</evidence>
<dbReference type="Ensembl" id="ENSSMAT00000035021.2">
    <property type="protein sequence ID" value="ENSSMAP00000034580.2"/>
    <property type="gene ID" value="ENSSMAG00000021150.2"/>
</dbReference>
<dbReference type="GO" id="GO:0007586">
    <property type="term" value="P:digestion"/>
    <property type="evidence" value="ECO:0007669"/>
    <property type="project" value="UniProtKB-KW"/>
</dbReference>
<dbReference type="PROSITE" id="PS00134">
    <property type="entry name" value="TRYPSIN_HIS"/>
    <property type="match status" value="1"/>
</dbReference>
<proteinExistence type="inferred from homology"/>
<keyword evidence="3" id="KW-1015">Disulfide bond</keyword>
<evidence type="ECO:0000256" key="4">
    <source>
        <dbReference type="ARBA" id="ARBA00036320"/>
    </source>
</evidence>
<dbReference type="InterPro" id="IPR001254">
    <property type="entry name" value="Trypsin_dom"/>
</dbReference>
<sequence length="244" mass="27059">SAAMTRLRLLLVSAWLSVTVSTGMDVQKRIVGGNECERHYHVHLRIVFADGKSSFCGGTLISDQWIVTAAHCHDWTMYADLSGGVDGGEEITAAPVKYEDVQKRPHDIMLLKLPQATTIKPVGLPDCDKHLFPSSSSSSLDPALTPKLHCADFNVVDCKSLIQTMLKDFPKQYKVKAYQHWICGQSPGVDVCYGDSGGGAVFRDEIYGVLSFLGDPNYVCRKESAFMDLCNQDYKDWFNKTIKT</sequence>
<keyword evidence="2" id="KW-0222">Digestion</keyword>
<organism evidence="8 9">
    <name type="scientific">Scophthalmus maximus</name>
    <name type="common">Turbot</name>
    <name type="synonym">Psetta maxima</name>
    <dbReference type="NCBI Taxonomy" id="52904"/>
    <lineage>
        <taxon>Eukaryota</taxon>
        <taxon>Metazoa</taxon>
        <taxon>Chordata</taxon>
        <taxon>Craniata</taxon>
        <taxon>Vertebrata</taxon>
        <taxon>Euteleostomi</taxon>
        <taxon>Actinopterygii</taxon>
        <taxon>Neopterygii</taxon>
        <taxon>Teleostei</taxon>
        <taxon>Neoteleostei</taxon>
        <taxon>Acanthomorphata</taxon>
        <taxon>Carangaria</taxon>
        <taxon>Pleuronectiformes</taxon>
        <taxon>Pleuronectoidei</taxon>
        <taxon>Scophthalmidae</taxon>
        <taxon>Scophthalmus</taxon>
    </lineage>
</organism>
<dbReference type="GO" id="GO:0004252">
    <property type="term" value="F:serine-type endopeptidase activity"/>
    <property type="evidence" value="ECO:0007669"/>
    <property type="project" value="UniProtKB-EC"/>
</dbReference>
<evidence type="ECO:0000256" key="6">
    <source>
        <dbReference type="SAM" id="SignalP"/>
    </source>
</evidence>
<dbReference type="EC" id="3.4.21.4" evidence="5"/>
<dbReference type="GO" id="GO:0006508">
    <property type="term" value="P:proteolysis"/>
    <property type="evidence" value="ECO:0007669"/>
    <property type="project" value="InterPro"/>
</dbReference>
<evidence type="ECO:0000256" key="1">
    <source>
        <dbReference type="ARBA" id="ARBA00007664"/>
    </source>
</evidence>
<dbReference type="GeneTree" id="ENSGT00390000009571"/>
<evidence type="ECO:0000256" key="3">
    <source>
        <dbReference type="ARBA" id="ARBA00023157"/>
    </source>
</evidence>
<dbReference type="InterPro" id="IPR001314">
    <property type="entry name" value="Peptidase_S1A"/>
</dbReference>
<protein>
    <recommendedName>
        <fullName evidence="5">trypsin</fullName>
        <ecNumber evidence="5">3.4.21.4</ecNumber>
    </recommendedName>
</protein>
<comment type="similarity">
    <text evidence="1">Belongs to the peptidase S1 family.</text>
</comment>
<dbReference type="Proteomes" id="UP000694558">
    <property type="component" value="Chromosome 8"/>
</dbReference>
<name>A0A8D3BI22_SCOMX</name>
<dbReference type="Pfam" id="PF00089">
    <property type="entry name" value="Trypsin"/>
    <property type="match status" value="1"/>
</dbReference>
<dbReference type="InterPro" id="IPR043504">
    <property type="entry name" value="Peptidase_S1_PA_chymotrypsin"/>
</dbReference>
<dbReference type="PROSITE" id="PS50240">
    <property type="entry name" value="TRYPSIN_DOM"/>
    <property type="match status" value="1"/>
</dbReference>
<evidence type="ECO:0000313" key="9">
    <source>
        <dbReference type="Proteomes" id="UP000694558"/>
    </source>
</evidence>
<dbReference type="InterPro" id="IPR050430">
    <property type="entry name" value="Peptidase_S1"/>
</dbReference>
<dbReference type="SUPFAM" id="SSF50494">
    <property type="entry name" value="Trypsin-like serine proteases"/>
    <property type="match status" value="1"/>
</dbReference>
<dbReference type="InterPro" id="IPR009003">
    <property type="entry name" value="Peptidase_S1_PA"/>
</dbReference>
<feature type="chain" id="PRO_5034019341" description="trypsin" evidence="6">
    <location>
        <begin position="24"/>
        <end position="244"/>
    </location>
</feature>
<feature type="domain" description="Peptidase S1" evidence="7">
    <location>
        <begin position="30"/>
        <end position="243"/>
    </location>
</feature>
<dbReference type="AlphaFoldDB" id="A0A8D3BI22"/>
<accession>A0A8D3BI22</accession>
<gene>
    <name evidence="8" type="primary">LOC118313171</name>
</gene>
<comment type="catalytic activity">
    <reaction evidence="4">
        <text>Preferential cleavage: Arg-|-Xaa, Lys-|-Xaa.</text>
        <dbReference type="EC" id="3.4.21.4"/>
    </reaction>
</comment>
<dbReference type="PANTHER" id="PTHR24276:SF97">
    <property type="entry name" value="GH13245P2-RELATED"/>
    <property type="match status" value="1"/>
</dbReference>
<reference evidence="8" key="1">
    <citation type="submission" date="2023-05" db="EMBL/GenBank/DDBJ databases">
        <title>High-quality long-read genome of Scophthalmus maximus.</title>
        <authorList>
            <person name="Lien S."/>
            <person name="Martinez P."/>
        </authorList>
    </citation>
    <scope>NUCLEOTIDE SEQUENCE [LARGE SCALE GENOMIC DNA]</scope>
</reference>
<dbReference type="PANTHER" id="PTHR24276">
    <property type="entry name" value="POLYSERASE-RELATED"/>
    <property type="match status" value="1"/>
</dbReference>
<keyword evidence="6" id="KW-0732">Signal</keyword>
<reference evidence="8" key="2">
    <citation type="submission" date="2025-08" db="UniProtKB">
        <authorList>
            <consortium name="Ensembl"/>
        </authorList>
    </citation>
    <scope>IDENTIFICATION</scope>
</reference>
<dbReference type="PRINTS" id="PR00722">
    <property type="entry name" value="CHYMOTRYPSIN"/>
</dbReference>
<dbReference type="InterPro" id="IPR018114">
    <property type="entry name" value="TRYPSIN_HIS"/>
</dbReference>
<evidence type="ECO:0000259" key="7">
    <source>
        <dbReference type="PROSITE" id="PS50240"/>
    </source>
</evidence>
<dbReference type="Gene3D" id="2.40.10.10">
    <property type="entry name" value="Trypsin-like serine proteases"/>
    <property type="match status" value="2"/>
</dbReference>
<evidence type="ECO:0000256" key="5">
    <source>
        <dbReference type="ARBA" id="ARBA00038868"/>
    </source>
</evidence>